<feature type="transmembrane region" description="Helical" evidence="1">
    <location>
        <begin position="72"/>
        <end position="101"/>
    </location>
</feature>
<dbReference type="Proteomes" id="UP000076503">
    <property type="component" value="Unassembled WGS sequence"/>
</dbReference>
<feature type="transmembrane region" description="Helical" evidence="1">
    <location>
        <begin position="44"/>
        <end position="65"/>
    </location>
</feature>
<dbReference type="OrthoDB" id="6293559at2"/>
<dbReference type="RefSeq" id="WP_063361324.1">
    <property type="nucleotide sequence ID" value="NZ_AUXZ01000068.1"/>
</dbReference>
<evidence type="ECO:0000313" key="2">
    <source>
        <dbReference type="EMBL" id="KZN51257.1"/>
    </source>
</evidence>
<gene>
    <name evidence="2" type="ORF">N476_12770</name>
</gene>
<evidence type="ECO:0000313" key="3">
    <source>
        <dbReference type="Proteomes" id="UP000076503"/>
    </source>
</evidence>
<sequence>MKTVTLLLCALFIALVFSWLSVPYTALSLSGLFHELGWVGLELFGFLLVIVCGIAIVALLSVGLLGVGLIMLIGLVLVFLFNSVMIAIPLLMILALTWLVLEKAPQQ</sequence>
<organism evidence="2 3">
    <name type="scientific">Pseudoalteromonas luteoviolacea H33</name>
    <dbReference type="NCBI Taxonomy" id="1365251"/>
    <lineage>
        <taxon>Bacteria</taxon>
        <taxon>Pseudomonadati</taxon>
        <taxon>Pseudomonadota</taxon>
        <taxon>Gammaproteobacteria</taxon>
        <taxon>Alteromonadales</taxon>
        <taxon>Pseudoalteromonadaceae</taxon>
        <taxon>Pseudoalteromonas</taxon>
    </lineage>
</organism>
<evidence type="ECO:0000256" key="1">
    <source>
        <dbReference type="SAM" id="Phobius"/>
    </source>
</evidence>
<proteinExistence type="predicted"/>
<name>A0A167EVF7_9GAMM</name>
<dbReference type="AlphaFoldDB" id="A0A167EVF7"/>
<keyword evidence="1" id="KW-1133">Transmembrane helix</keyword>
<comment type="caution">
    <text evidence="2">The sequence shown here is derived from an EMBL/GenBank/DDBJ whole genome shotgun (WGS) entry which is preliminary data.</text>
</comment>
<dbReference type="EMBL" id="AUXZ01000068">
    <property type="protein sequence ID" value="KZN51257.1"/>
    <property type="molecule type" value="Genomic_DNA"/>
</dbReference>
<keyword evidence="1" id="KW-0472">Membrane</keyword>
<protein>
    <submittedName>
        <fullName evidence="2">Uncharacterized protein</fullName>
    </submittedName>
</protein>
<dbReference type="PATRIC" id="fig|1365251.3.peg.1759"/>
<accession>A0A167EVF7</accession>
<reference evidence="2 3" key="1">
    <citation type="submission" date="2013-07" db="EMBL/GenBank/DDBJ databases">
        <title>Comparative Genomic and Metabolomic Analysis of Twelve Strains of Pseudoalteromonas luteoviolacea.</title>
        <authorList>
            <person name="Vynne N.G."/>
            <person name="Mansson M."/>
            <person name="Gram L."/>
        </authorList>
    </citation>
    <scope>NUCLEOTIDE SEQUENCE [LARGE SCALE GENOMIC DNA]</scope>
    <source>
        <strain evidence="2 3">H33</strain>
    </source>
</reference>
<keyword evidence="1" id="KW-0812">Transmembrane</keyword>